<dbReference type="CDD" id="cd00671">
    <property type="entry name" value="ArgRS_core"/>
    <property type="match status" value="1"/>
</dbReference>
<evidence type="ECO:0000256" key="10">
    <source>
        <dbReference type="RuleBase" id="RU363038"/>
    </source>
</evidence>
<dbReference type="InterPro" id="IPR009080">
    <property type="entry name" value="tRNAsynth_Ia_anticodon-bd"/>
</dbReference>
<dbReference type="RefSeq" id="WP_201939790.1">
    <property type="nucleotide sequence ID" value="NZ_JAERSG010000006.1"/>
</dbReference>
<evidence type="ECO:0000256" key="1">
    <source>
        <dbReference type="ARBA" id="ARBA00005594"/>
    </source>
</evidence>
<evidence type="ECO:0000259" key="11">
    <source>
        <dbReference type="SMART" id="SM00836"/>
    </source>
</evidence>
<evidence type="ECO:0000256" key="3">
    <source>
        <dbReference type="ARBA" id="ARBA00022598"/>
    </source>
</evidence>
<organism evidence="13 14">
    <name type="scientific">Nocardioides baculatus</name>
    <dbReference type="NCBI Taxonomy" id="2801337"/>
    <lineage>
        <taxon>Bacteria</taxon>
        <taxon>Bacillati</taxon>
        <taxon>Actinomycetota</taxon>
        <taxon>Actinomycetes</taxon>
        <taxon>Propionibacteriales</taxon>
        <taxon>Nocardioidaceae</taxon>
        <taxon>Nocardioides</taxon>
    </lineage>
</organism>
<keyword evidence="6 9" id="KW-0648">Protein biosynthesis</keyword>
<dbReference type="SMART" id="SM01016">
    <property type="entry name" value="Arg_tRNA_synt_N"/>
    <property type="match status" value="1"/>
</dbReference>
<dbReference type="InterPro" id="IPR005148">
    <property type="entry name" value="Arg-tRNA-synth_N"/>
</dbReference>
<evidence type="ECO:0000259" key="12">
    <source>
        <dbReference type="SMART" id="SM01016"/>
    </source>
</evidence>
<evidence type="ECO:0000256" key="4">
    <source>
        <dbReference type="ARBA" id="ARBA00022741"/>
    </source>
</evidence>
<dbReference type="Gene3D" id="3.40.50.620">
    <property type="entry name" value="HUPs"/>
    <property type="match status" value="1"/>
</dbReference>
<evidence type="ECO:0000256" key="2">
    <source>
        <dbReference type="ARBA" id="ARBA00022490"/>
    </source>
</evidence>
<evidence type="ECO:0000256" key="8">
    <source>
        <dbReference type="ARBA" id="ARBA00049339"/>
    </source>
</evidence>
<dbReference type="NCBIfam" id="TIGR00456">
    <property type="entry name" value="argS"/>
    <property type="match status" value="1"/>
</dbReference>
<proteinExistence type="inferred from homology"/>
<feature type="short sequence motif" description="'HIGH' region" evidence="9">
    <location>
        <begin position="131"/>
        <end position="141"/>
    </location>
</feature>
<dbReference type="SUPFAM" id="SSF47323">
    <property type="entry name" value="Anticodon-binding domain of a subclass of class I aminoacyl-tRNA synthetases"/>
    <property type="match status" value="1"/>
</dbReference>
<dbReference type="Gene3D" id="1.10.730.10">
    <property type="entry name" value="Isoleucyl-tRNA Synthetase, Domain 1"/>
    <property type="match status" value="1"/>
</dbReference>
<sequence length="551" mass="60173">MNPEQLSATIVDALAALVADGAITLPDGVPTQVTVERPRQKGHGDYATNVALQLSKKAGTNPRAFADLVAERLRASDGISEVEVAGPGFLNITVEAGAQGQVAADIVAAGEAYGSSDAFAGEKINLEFVSANPTGPLHLGGVRWAAVGDALGRIFEKTGADVTREYYFNDHGAQIDRFSSSLMASAQGRPAPEDGYGGQYIHDIASAIIEQRPDVKELDDDAAQEVFREIGVDMMFAEIKTKLHDFGVDFDVYFHEKSLHDSGAVERAIERLTEMGNTYEADGALWLRTEKYGDDKDRVIIRSNGTPAYISGDLGYYLDKRERGFDRCFIMLGADHHGYVGRMNAMCSAFGDEPGKNLEILIGQMVNLLKDGQPVRMSKRNGTIVSIDDLVDAIGVDASRYALSRYHSDSPIDIDLDLWARATNDNPVFTVQYAHARVASLMRNAADLGVVAESHPELLTHEKEGELLRALAEFPRVVKAAAELREPHRVARYLEELAGTYHRFYDACRVLPRGDEETQPLHRARLMLVDATRVVLANGLDLLGVSAPERM</sequence>
<dbReference type="InterPro" id="IPR036695">
    <property type="entry name" value="Arg-tRNA-synth_N_sf"/>
</dbReference>
<dbReference type="SMART" id="SM00836">
    <property type="entry name" value="DALR_1"/>
    <property type="match status" value="1"/>
</dbReference>
<feature type="domain" description="DALR anticodon binding" evidence="11">
    <location>
        <begin position="431"/>
        <end position="551"/>
    </location>
</feature>
<dbReference type="EMBL" id="JAERSG010000006">
    <property type="protein sequence ID" value="MBL0749519.1"/>
    <property type="molecule type" value="Genomic_DNA"/>
</dbReference>
<keyword evidence="3 9" id="KW-0436">Ligase</keyword>
<dbReference type="SUPFAM" id="SSF55190">
    <property type="entry name" value="Arginyl-tRNA synthetase (ArgRS), N-terminal 'additional' domain"/>
    <property type="match status" value="1"/>
</dbReference>
<dbReference type="InterPro" id="IPR008909">
    <property type="entry name" value="DALR_anticod-bd"/>
</dbReference>
<keyword evidence="7 9" id="KW-0030">Aminoacyl-tRNA synthetase</keyword>
<dbReference type="SUPFAM" id="SSF52374">
    <property type="entry name" value="Nucleotidylyl transferase"/>
    <property type="match status" value="1"/>
</dbReference>
<name>A0ABS1LCW0_9ACTN</name>
<dbReference type="Gene3D" id="3.30.1360.70">
    <property type="entry name" value="Arginyl tRNA synthetase N-terminal domain"/>
    <property type="match status" value="1"/>
</dbReference>
<dbReference type="GO" id="GO:0004814">
    <property type="term" value="F:arginine-tRNA ligase activity"/>
    <property type="evidence" value="ECO:0007669"/>
    <property type="project" value="UniProtKB-EC"/>
</dbReference>
<dbReference type="Pfam" id="PF05746">
    <property type="entry name" value="DALR_1"/>
    <property type="match status" value="1"/>
</dbReference>
<feature type="domain" description="Arginyl tRNA synthetase N-terminal" evidence="12">
    <location>
        <begin position="4"/>
        <end position="94"/>
    </location>
</feature>
<evidence type="ECO:0000256" key="5">
    <source>
        <dbReference type="ARBA" id="ARBA00022840"/>
    </source>
</evidence>
<dbReference type="InterPro" id="IPR001412">
    <property type="entry name" value="aa-tRNA-synth_I_CS"/>
</dbReference>
<dbReference type="InterPro" id="IPR001278">
    <property type="entry name" value="Arg-tRNA-ligase"/>
</dbReference>
<comment type="catalytic activity">
    <reaction evidence="8 9">
        <text>tRNA(Arg) + L-arginine + ATP = L-arginyl-tRNA(Arg) + AMP + diphosphate</text>
        <dbReference type="Rhea" id="RHEA:20301"/>
        <dbReference type="Rhea" id="RHEA-COMP:9658"/>
        <dbReference type="Rhea" id="RHEA-COMP:9673"/>
        <dbReference type="ChEBI" id="CHEBI:30616"/>
        <dbReference type="ChEBI" id="CHEBI:32682"/>
        <dbReference type="ChEBI" id="CHEBI:33019"/>
        <dbReference type="ChEBI" id="CHEBI:78442"/>
        <dbReference type="ChEBI" id="CHEBI:78513"/>
        <dbReference type="ChEBI" id="CHEBI:456215"/>
        <dbReference type="EC" id="6.1.1.19"/>
    </reaction>
</comment>
<evidence type="ECO:0000256" key="7">
    <source>
        <dbReference type="ARBA" id="ARBA00023146"/>
    </source>
</evidence>
<dbReference type="PRINTS" id="PR01038">
    <property type="entry name" value="TRNASYNTHARG"/>
</dbReference>
<keyword evidence="14" id="KW-1185">Reference proteome</keyword>
<dbReference type="EC" id="6.1.1.19" evidence="9"/>
<dbReference type="HAMAP" id="MF_00123">
    <property type="entry name" value="Arg_tRNA_synth"/>
    <property type="match status" value="1"/>
</dbReference>
<keyword evidence="5 9" id="KW-0067">ATP-binding</keyword>
<keyword evidence="4 9" id="KW-0547">Nucleotide-binding</keyword>
<comment type="caution">
    <text evidence="13">The sequence shown here is derived from an EMBL/GenBank/DDBJ whole genome shotgun (WGS) entry which is preliminary data.</text>
</comment>
<dbReference type="PANTHER" id="PTHR11956:SF5">
    <property type="entry name" value="ARGININE--TRNA LIGASE, CYTOPLASMIC"/>
    <property type="match status" value="1"/>
</dbReference>
<comment type="subunit">
    <text evidence="9">Monomer.</text>
</comment>
<gene>
    <name evidence="9" type="primary">argS</name>
    <name evidence="13" type="ORF">JI751_18010</name>
</gene>
<comment type="similarity">
    <text evidence="1 9 10">Belongs to the class-I aminoacyl-tRNA synthetase family.</text>
</comment>
<keyword evidence="2 9" id="KW-0963">Cytoplasm</keyword>
<evidence type="ECO:0000256" key="9">
    <source>
        <dbReference type="HAMAP-Rule" id="MF_00123"/>
    </source>
</evidence>
<accession>A0ABS1LCW0</accession>
<dbReference type="InterPro" id="IPR035684">
    <property type="entry name" value="ArgRS_core"/>
</dbReference>
<dbReference type="PANTHER" id="PTHR11956">
    <property type="entry name" value="ARGINYL-TRNA SYNTHETASE"/>
    <property type="match status" value="1"/>
</dbReference>
<dbReference type="Pfam" id="PF03485">
    <property type="entry name" value="Arg_tRNA_synt_N"/>
    <property type="match status" value="1"/>
</dbReference>
<evidence type="ECO:0000313" key="14">
    <source>
        <dbReference type="Proteomes" id="UP000636918"/>
    </source>
</evidence>
<comment type="subcellular location">
    <subcellularLocation>
        <location evidence="9">Cytoplasm</location>
    </subcellularLocation>
</comment>
<dbReference type="Pfam" id="PF00750">
    <property type="entry name" value="tRNA-synt_1d"/>
    <property type="match status" value="1"/>
</dbReference>
<protein>
    <recommendedName>
        <fullName evidence="9">Arginine--tRNA ligase</fullName>
        <ecNumber evidence="9">6.1.1.19</ecNumber>
    </recommendedName>
    <alternativeName>
        <fullName evidence="9">Arginyl-tRNA synthetase</fullName>
        <shortName evidence="9">ArgRS</shortName>
    </alternativeName>
</protein>
<evidence type="ECO:0000313" key="13">
    <source>
        <dbReference type="EMBL" id="MBL0749519.1"/>
    </source>
</evidence>
<dbReference type="Proteomes" id="UP000636918">
    <property type="component" value="Unassembled WGS sequence"/>
</dbReference>
<evidence type="ECO:0000256" key="6">
    <source>
        <dbReference type="ARBA" id="ARBA00022917"/>
    </source>
</evidence>
<dbReference type="PROSITE" id="PS00178">
    <property type="entry name" value="AA_TRNA_LIGASE_I"/>
    <property type="match status" value="1"/>
</dbReference>
<dbReference type="InterPro" id="IPR014729">
    <property type="entry name" value="Rossmann-like_a/b/a_fold"/>
</dbReference>
<reference evidence="13 14" key="1">
    <citation type="submission" date="2021-01" db="EMBL/GenBank/DDBJ databases">
        <title>Genome seq and assembly of Nocardiodes sp. G10.</title>
        <authorList>
            <person name="Chhetri G."/>
        </authorList>
    </citation>
    <scope>NUCLEOTIDE SEQUENCE [LARGE SCALE GENOMIC DNA]</scope>
    <source>
        <strain evidence="13 14">G10</strain>
    </source>
</reference>